<protein>
    <submittedName>
        <fullName evidence="1">Uncharacterized protein</fullName>
    </submittedName>
</protein>
<evidence type="ECO:0000313" key="1">
    <source>
        <dbReference type="EMBL" id="ACB74296.1"/>
    </source>
</evidence>
<dbReference type="AlphaFoldDB" id="B1ZXS4"/>
<sequence>MKVSFTTKEYARLLELVHMGLTMAGARADDPATMPERYGDVAQKVLGLAEVFGCAELVETDVNGEYFPNEKLTGGVPQEKIDAFVDDVFWSELVSRLAARDLRAEIGAEAAEIEELPEEHEDKLGEFEDGYWREFEANGVDHLHVLRGGRG</sequence>
<dbReference type="OrthoDB" id="5638364at2"/>
<dbReference type="HOGENOM" id="CLU_142916_0_0_0"/>
<dbReference type="Proteomes" id="UP000007013">
    <property type="component" value="Chromosome"/>
</dbReference>
<organism evidence="1 2">
    <name type="scientific">Opitutus terrae (strain DSM 11246 / JCM 15787 / PB90-1)</name>
    <dbReference type="NCBI Taxonomy" id="452637"/>
    <lineage>
        <taxon>Bacteria</taxon>
        <taxon>Pseudomonadati</taxon>
        <taxon>Verrucomicrobiota</taxon>
        <taxon>Opitutia</taxon>
        <taxon>Opitutales</taxon>
        <taxon>Opitutaceae</taxon>
        <taxon>Opitutus</taxon>
    </lineage>
</organism>
<accession>B1ZXS4</accession>
<reference evidence="1 2" key="1">
    <citation type="journal article" date="2011" name="J. Bacteriol.">
        <title>Genome sequence of the verrucomicrobium Opitutus terrae PB90-1, an abundant inhabitant of rice paddy soil ecosystems.</title>
        <authorList>
            <person name="van Passel M.W."/>
            <person name="Kant R."/>
            <person name="Palva A."/>
            <person name="Copeland A."/>
            <person name="Lucas S."/>
            <person name="Lapidus A."/>
            <person name="Glavina del Rio T."/>
            <person name="Pitluck S."/>
            <person name="Goltsman E."/>
            <person name="Clum A."/>
            <person name="Sun H."/>
            <person name="Schmutz J."/>
            <person name="Larimer F.W."/>
            <person name="Land M.L."/>
            <person name="Hauser L."/>
            <person name="Kyrpides N."/>
            <person name="Mikhailova N."/>
            <person name="Richardson P.P."/>
            <person name="Janssen P.H."/>
            <person name="de Vos W.M."/>
            <person name="Smidt H."/>
        </authorList>
    </citation>
    <scope>NUCLEOTIDE SEQUENCE [LARGE SCALE GENOMIC DNA]</scope>
    <source>
        <strain evidence="2">DSM 11246 / JCM 15787 / PB90-1</strain>
    </source>
</reference>
<dbReference type="RefSeq" id="WP_012373834.1">
    <property type="nucleotide sequence ID" value="NC_010571.1"/>
</dbReference>
<keyword evidence="2" id="KW-1185">Reference proteome</keyword>
<dbReference type="eggNOG" id="ENOG5033AYE">
    <property type="taxonomic scope" value="Bacteria"/>
</dbReference>
<gene>
    <name evidence="1" type="ordered locus">Oter_1008</name>
</gene>
<dbReference type="STRING" id="452637.Oter_1008"/>
<evidence type="ECO:0000313" key="2">
    <source>
        <dbReference type="Proteomes" id="UP000007013"/>
    </source>
</evidence>
<name>B1ZXS4_OPITP</name>
<dbReference type="EMBL" id="CP001032">
    <property type="protein sequence ID" value="ACB74296.1"/>
    <property type="molecule type" value="Genomic_DNA"/>
</dbReference>
<proteinExistence type="predicted"/>
<dbReference type="KEGG" id="ote:Oter_1008"/>